<organism evidence="1 2">
    <name type="scientific">Vreelandella subterranea</name>
    <dbReference type="NCBI Taxonomy" id="416874"/>
    <lineage>
        <taxon>Bacteria</taxon>
        <taxon>Pseudomonadati</taxon>
        <taxon>Pseudomonadota</taxon>
        <taxon>Gammaproteobacteria</taxon>
        <taxon>Oceanospirillales</taxon>
        <taxon>Halomonadaceae</taxon>
        <taxon>Vreelandella</taxon>
    </lineage>
</organism>
<evidence type="ECO:0000313" key="2">
    <source>
        <dbReference type="Proteomes" id="UP000198505"/>
    </source>
</evidence>
<dbReference type="RefSeq" id="WP_092826868.1">
    <property type="nucleotide sequence ID" value="NZ_FOGS01000004.1"/>
</dbReference>
<keyword evidence="2" id="KW-1185">Reference proteome</keyword>
<evidence type="ECO:0000313" key="1">
    <source>
        <dbReference type="EMBL" id="SER91961.1"/>
    </source>
</evidence>
<dbReference type="Proteomes" id="UP000198505">
    <property type="component" value="Unassembled WGS sequence"/>
</dbReference>
<dbReference type="InterPro" id="IPR007711">
    <property type="entry name" value="HigB-1"/>
</dbReference>
<dbReference type="AlphaFoldDB" id="A0A1H9T474"/>
<gene>
    <name evidence="1" type="ORF">SAMN04487958_104182</name>
</gene>
<dbReference type="SUPFAM" id="SSF143011">
    <property type="entry name" value="RelE-like"/>
    <property type="match status" value="1"/>
</dbReference>
<dbReference type="Gene3D" id="3.30.2310.20">
    <property type="entry name" value="RelE-like"/>
    <property type="match status" value="1"/>
</dbReference>
<dbReference type="InterPro" id="IPR035093">
    <property type="entry name" value="RelE/ParE_toxin_dom_sf"/>
</dbReference>
<dbReference type="PANTHER" id="PTHR40266">
    <property type="entry name" value="TOXIN HIGB-1"/>
    <property type="match status" value="1"/>
</dbReference>
<reference evidence="2" key="1">
    <citation type="submission" date="2016-10" db="EMBL/GenBank/DDBJ databases">
        <authorList>
            <person name="Varghese N."/>
            <person name="Submissions S."/>
        </authorList>
    </citation>
    <scope>NUCLEOTIDE SEQUENCE [LARGE SCALE GENOMIC DNA]</scope>
    <source>
        <strain evidence="2">CGMCC 1.6495</strain>
    </source>
</reference>
<protein>
    <submittedName>
        <fullName evidence="1">Proteic killer suppression protein</fullName>
    </submittedName>
</protein>
<dbReference type="Pfam" id="PF05015">
    <property type="entry name" value="HigB-like_toxin"/>
    <property type="match status" value="1"/>
</dbReference>
<dbReference type="STRING" id="416874.SAMN04487958_104182"/>
<dbReference type="EMBL" id="FOGS01000004">
    <property type="protein sequence ID" value="SER91961.1"/>
    <property type="molecule type" value="Genomic_DNA"/>
</dbReference>
<proteinExistence type="predicted"/>
<accession>A0A1H9T474</accession>
<dbReference type="PANTHER" id="PTHR40266:SF2">
    <property type="entry name" value="TOXIN HIGB-1"/>
    <property type="match status" value="1"/>
</dbReference>
<sequence>MIKSIKHKGLKLFFEKGSTKGVRADHVDRLRDRLTVLDAATSLDDIAAGNWGLHPLSGKLDGQHAIKVSGNWRLFFEFRDGNVYLLDYDDYH</sequence>
<name>A0A1H9T474_9GAMM</name>